<protein>
    <submittedName>
        <fullName evidence="2">Uncharacterized protein</fullName>
    </submittedName>
</protein>
<dbReference type="EMBL" id="SEOQ01000330">
    <property type="protein sequence ID" value="TFY65560.1"/>
    <property type="molecule type" value="Genomic_DNA"/>
</dbReference>
<feature type="compositionally biased region" description="Basic and acidic residues" evidence="1">
    <location>
        <begin position="572"/>
        <end position="584"/>
    </location>
</feature>
<feature type="region of interest" description="Disordered" evidence="1">
    <location>
        <begin position="154"/>
        <end position="276"/>
    </location>
</feature>
<dbReference type="Proteomes" id="UP000298327">
    <property type="component" value="Unassembled WGS sequence"/>
</dbReference>
<feature type="compositionally biased region" description="Basic and acidic residues" evidence="1">
    <location>
        <begin position="74"/>
        <end position="90"/>
    </location>
</feature>
<dbReference type="AlphaFoldDB" id="A0A4Y9YV02"/>
<feature type="compositionally biased region" description="Acidic residues" evidence="1">
    <location>
        <begin position="179"/>
        <end position="201"/>
    </location>
</feature>
<feature type="compositionally biased region" description="Low complexity" evidence="1">
    <location>
        <begin position="1"/>
        <end position="28"/>
    </location>
</feature>
<evidence type="ECO:0000256" key="1">
    <source>
        <dbReference type="SAM" id="MobiDB-lite"/>
    </source>
</evidence>
<feature type="region of interest" description="Disordered" evidence="1">
    <location>
        <begin position="394"/>
        <end position="434"/>
    </location>
</feature>
<feature type="non-terminal residue" evidence="2">
    <location>
        <position position="1"/>
    </location>
</feature>
<evidence type="ECO:0000313" key="2">
    <source>
        <dbReference type="EMBL" id="TFY65560.1"/>
    </source>
</evidence>
<proteinExistence type="predicted"/>
<keyword evidence="3" id="KW-1185">Reference proteome</keyword>
<evidence type="ECO:0000313" key="3">
    <source>
        <dbReference type="Proteomes" id="UP000298327"/>
    </source>
</evidence>
<name>A0A4Y9YV02_9AGAM</name>
<reference evidence="2 3" key="1">
    <citation type="submission" date="2019-02" db="EMBL/GenBank/DDBJ databases">
        <title>Genome sequencing of the rare red list fungi Dentipellis fragilis.</title>
        <authorList>
            <person name="Buettner E."/>
            <person name="Kellner H."/>
        </authorList>
    </citation>
    <scope>NUCLEOTIDE SEQUENCE [LARGE SCALE GENOMIC DNA]</scope>
    <source>
        <strain evidence="2 3">DSM 105465</strain>
    </source>
</reference>
<sequence>RASSPIATASPASPDAPSPDTERPSSSSPAPPPSSPPESESQPSNNEVTVSSGRRPERCRQARITAQPLPNDVHPAREIEVPEADSLDREADGLDSAFKRIDTSLEKVKGYINGATGFVRTNLLREAKTLQGQIDGNRAKASALRAEAQALRDAAAEASQSSQEGEVREITADSGLQSTEEEDVPSVEDEGVQSTEDEDAQAAESSAEGTVEEEVDRVEGELGHAAPSPFVRRSRMTLGSAPHEPQSTREERRRPGSASRGLNQGPGSVPSADEPNVVEEKRTLADLNPVVASRASTVSIQTNDASTRVSAANATVELPALTAAWWPVQAALNVVNRPSAYSVGRHTVYRVLGSKAGLQLRKDQGYEKASEGSGIEERILSVLRGERYATSTEDGTIVDRHASHRLASDAHRSSVRRGSSRSISTRLRPLPSSHGKAFKAPGLWSARLAAHGFHLRTRHPPHGLGHGAFSGAAALNSPTPRDCSLAVPSRLHCAAALSHDQTLSLPSRPIHRFVHRAHCPDGARLAHFIANVVVNIRVHADAVHLPPGRSAERFSLLLARDERSCVPPAEDNFSRKEKRDDYRVSMDASGS</sequence>
<feature type="compositionally biased region" description="Low complexity" evidence="1">
    <location>
        <begin position="154"/>
        <end position="164"/>
    </location>
</feature>
<organism evidence="2 3">
    <name type="scientific">Dentipellis fragilis</name>
    <dbReference type="NCBI Taxonomy" id="205917"/>
    <lineage>
        <taxon>Eukaryota</taxon>
        <taxon>Fungi</taxon>
        <taxon>Dikarya</taxon>
        <taxon>Basidiomycota</taxon>
        <taxon>Agaricomycotina</taxon>
        <taxon>Agaricomycetes</taxon>
        <taxon>Russulales</taxon>
        <taxon>Hericiaceae</taxon>
        <taxon>Dentipellis</taxon>
    </lineage>
</organism>
<feature type="region of interest" description="Disordered" evidence="1">
    <location>
        <begin position="568"/>
        <end position="591"/>
    </location>
</feature>
<comment type="caution">
    <text evidence="2">The sequence shown here is derived from an EMBL/GenBank/DDBJ whole genome shotgun (WGS) entry which is preliminary data.</text>
</comment>
<gene>
    <name evidence="2" type="ORF">EVG20_g5522</name>
</gene>
<feature type="region of interest" description="Disordered" evidence="1">
    <location>
        <begin position="1"/>
        <end position="90"/>
    </location>
</feature>
<feature type="compositionally biased region" description="Basic and acidic residues" evidence="1">
    <location>
        <begin position="397"/>
        <end position="412"/>
    </location>
</feature>
<accession>A0A4Y9YV02</accession>